<keyword evidence="5" id="KW-1185">Reference proteome</keyword>
<dbReference type="Pfam" id="PF00089">
    <property type="entry name" value="Trypsin"/>
    <property type="match status" value="1"/>
</dbReference>
<dbReference type="InterPro" id="IPR033116">
    <property type="entry name" value="TRYPSIN_SER"/>
</dbReference>
<dbReference type="Ensembl" id="ENSAPOT00000000171.1">
    <property type="protein sequence ID" value="ENSAPOP00000027848.1"/>
    <property type="gene ID" value="ENSAPOG00000012718.1"/>
</dbReference>
<dbReference type="PROSITE" id="PS50240">
    <property type="entry name" value="TRYPSIN_DOM"/>
    <property type="match status" value="1"/>
</dbReference>
<reference evidence="4" key="1">
    <citation type="submission" date="2025-08" db="UniProtKB">
        <authorList>
            <consortium name="Ensembl"/>
        </authorList>
    </citation>
    <scope>IDENTIFICATION</scope>
</reference>
<dbReference type="PRINTS" id="PR00722">
    <property type="entry name" value="CHYMOTRYPSIN"/>
</dbReference>
<sequence>VKPVQGWVAHIISLFRTTFGHGSEIIGGKEVTPHSMPYMALLTGKESMCGGILIDPKWEPMFIKLIKEVLLGVHALKKKEKHSRQVRKVKRRVPHPDYNKKTAVNDLMLLELQTPVTKTDSVEWRKLGETVRDPAAGKHCLVAGWGETKKKKMSAVLMSVNVTVIDRVACNSDKHYNRKPVITSDMICAGSTGKEMADTCRGDSGGPFLCDRQLVGVTSFGGEKCGDKKEVGVYSFLSKKHLKWIRETVGTSEI</sequence>
<evidence type="ECO:0000256" key="1">
    <source>
        <dbReference type="ARBA" id="ARBA00023157"/>
    </source>
</evidence>
<evidence type="ECO:0000313" key="4">
    <source>
        <dbReference type="Ensembl" id="ENSAPOP00000027848.1"/>
    </source>
</evidence>
<dbReference type="Proteomes" id="UP000257200">
    <property type="component" value="Unplaced"/>
</dbReference>
<dbReference type="InterPro" id="IPR001254">
    <property type="entry name" value="Trypsin_dom"/>
</dbReference>
<name>A0A3Q1GCD0_9TELE</name>
<evidence type="ECO:0000259" key="3">
    <source>
        <dbReference type="PROSITE" id="PS50240"/>
    </source>
</evidence>
<dbReference type="SUPFAM" id="SSF50494">
    <property type="entry name" value="Trypsin-like serine proteases"/>
    <property type="match status" value="1"/>
</dbReference>
<dbReference type="CDD" id="cd00190">
    <property type="entry name" value="Tryp_SPc"/>
    <property type="match status" value="1"/>
</dbReference>
<reference evidence="4" key="2">
    <citation type="submission" date="2025-09" db="UniProtKB">
        <authorList>
            <consortium name="Ensembl"/>
        </authorList>
    </citation>
    <scope>IDENTIFICATION</scope>
</reference>
<dbReference type="InterPro" id="IPR009003">
    <property type="entry name" value="Peptidase_S1_PA"/>
</dbReference>
<dbReference type="Gene3D" id="2.40.10.10">
    <property type="entry name" value="Trypsin-like serine proteases"/>
    <property type="match status" value="2"/>
</dbReference>
<dbReference type="PANTHER" id="PTHR24271">
    <property type="entry name" value="KALLIKREIN-RELATED"/>
    <property type="match status" value="1"/>
</dbReference>
<proteinExistence type="inferred from homology"/>
<dbReference type="FunFam" id="2.40.10.10:FF:000002">
    <property type="entry name" value="Transmembrane protease serine"/>
    <property type="match status" value="1"/>
</dbReference>
<dbReference type="AlphaFoldDB" id="A0A3Q1GCD0"/>
<organism evidence="4 5">
    <name type="scientific">Acanthochromis polyacanthus</name>
    <name type="common">spiny chromis</name>
    <dbReference type="NCBI Taxonomy" id="80966"/>
    <lineage>
        <taxon>Eukaryota</taxon>
        <taxon>Metazoa</taxon>
        <taxon>Chordata</taxon>
        <taxon>Craniata</taxon>
        <taxon>Vertebrata</taxon>
        <taxon>Euteleostomi</taxon>
        <taxon>Actinopterygii</taxon>
        <taxon>Neopterygii</taxon>
        <taxon>Teleostei</taxon>
        <taxon>Neoteleostei</taxon>
        <taxon>Acanthomorphata</taxon>
        <taxon>Ovalentaria</taxon>
        <taxon>Pomacentridae</taxon>
        <taxon>Acanthochromis</taxon>
    </lineage>
</organism>
<dbReference type="GeneTree" id="ENSGT00940000163484"/>
<dbReference type="InterPro" id="IPR043504">
    <property type="entry name" value="Peptidase_S1_PA_chymotrypsin"/>
</dbReference>
<keyword evidence="1" id="KW-1015">Disulfide bond</keyword>
<dbReference type="GO" id="GO:0004252">
    <property type="term" value="F:serine-type endopeptidase activity"/>
    <property type="evidence" value="ECO:0007669"/>
    <property type="project" value="InterPro"/>
</dbReference>
<protein>
    <recommendedName>
        <fullName evidence="3">Peptidase S1 domain-containing protein</fullName>
    </recommendedName>
</protein>
<dbReference type="PANTHER" id="PTHR24271:SF52">
    <property type="entry name" value="GRANZYME K"/>
    <property type="match status" value="1"/>
</dbReference>
<feature type="domain" description="Peptidase S1" evidence="3">
    <location>
        <begin position="25"/>
        <end position="250"/>
    </location>
</feature>
<accession>A0A3Q1GCD0</accession>
<dbReference type="GO" id="GO:0006508">
    <property type="term" value="P:proteolysis"/>
    <property type="evidence" value="ECO:0007669"/>
    <property type="project" value="InterPro"/>
</dbReference>
<evidence type="ECO:0000256" key="2">
    <source>
        <dbReference type="ARBA" id="ARBA00024195"/>
    </source>
</evidence>
<evidence type="ECO:0000313" key="5">
    <source>
        <dbReference type="Proteomes" id="UP000257200"/>
    </source>
</evidence>
<dbReference type="PROSITE" id="PS00135">
    <property type="entry name" value="TRYPSIN_SER"/>
    <property type="match status" value="1"/>
</dbReference>
<dbReference type="InterPro" id="IPR001314">
    <property type="entry name" value="Peptidase_S1A"/>
</dbReference>
<dbReference type="SMART" id="SM00020">
    <property type="entry name" value="Tryp_SPc"/>
    <property type="match status" value="1"/>
</dbReference>
<comment type="similarity">
    <text evidence="2">Belongs to the peptidase S1 family. CLIP subfamily.</text>
</comment>